<sequence length="229" mass="25376">MASVEVVVIAEGKTEEQFIKQVVAPALRPLAIYLKPRLLPTSKGAKGGAVSFDRLRYHARNTLNMSSTPILSTFLDLQGLRTDFPGFQEAGKIANVGARVDHLETALCRAIVEESGCRPGRFLPHIQPFEFEVLLFSDVAGLCTAQSGWGRFRGKLTEIRQGFESPEHINGGYDTKPSKRLEDTLLPKYDKISHGPLAAKAITLAVMERECAHFRQWMDKLRGIADGNR</sequence>
<dbReference type="Pfam" id="PF14103">
    <property type="entry name" value="DUF4276"/>
    <property type="match status" value="1"/>
</dbReference>
<dbReference type="EMBL" id="CAADFO010000026">
    <property type="protein sequence ID" value="VFK27258.1"/>
    <property type="molecule type" value="Genomic_DNA"/>
</dbReference>
<organism evidence="1">
    <name type="scientific">Candidatus Kentrum sp. MB</name>
    <dbReference type="NCBI Taxonomy" id="2138164"/>
    <lineage>
        <taxon>Bacteria</taxon>
        <taxon>Pseudomonadati</taxon>
        <taxon>Pseudomonadota</taxon>
        <taxon>Gammaproteobacteria</taxon>
        <taxon>Candidatus Kentrum</taxon>
    </lineage>
</organism>
<reference evidence="1" key="1">
    <citation type="submission" date="2019-02" db="EMBL/GenBank/DDBJ databases">
        <authorList>
            <person name="Gruber-Vodicka R. H."/>
            <person name="Seah K. B. B."/>
        </authorList>
    </citation>
    <scope>NUCLEOTIDE SEQUENCE</scope>
    <source>
        <strain evidence="1">BECK_BZ197</strain>
        <strain evidence="3">BECK_BZ198</strain>
        <strain evidence="2">BECK_BZ199</strain>
    </source>
</reference>
<accession>A0A450XDA8</accession>
<name>A0A450XDA8_9GAMM</name>
<evidence type="ECO:0008006" key="4">
    <source>
        <dbReference type="Google" id="ProtNLM"/>
    </source>
</evidence>
<gene>
    <name evidence="1" type="ORF">BECKMB1821G_GA0114241_102631</name>
    <name evidence="3" type="ORF">BECKMB1821H_GA0114242_102430</name>
    <name evidence="2" type="ORF">BECKMB1821I_GA0114274_102031</name>
</gene>
<protein>
    <recommendedName>
        <fullName evidence="4">DUF4276 family protein</fullName>
    </recommendedName>
</protein>
<evidence type="ECO:0000313" key="3">
    <source>
        <dbReference type="EMBL" id="VFK75513.1"/>
    </source>
</evidence>
<dbReference type="EMBL" id="CAADGH010000024">
    <property type="protein sequence ID" value="VFK75513.1"/>
    <property type="molecule type" value="Genomic_DNA"/>
</dbReference>
<dbReference type="EMBL" id="CAADFQ010000020">
    <property type="protein sequence ID" value="VFK31088.1"/>
    <property type="molecule type" value="Genomic_DNA"/>
</dbReference>
<dbReference type="InterPro" id="IPR025455">
    <property type="entry name" value="DUF4276"/>
</dbReference>
<evidence type="ECO:0000313" key="2">
    <source>
        <dbReference type="EMBL" id="VFK31088.1"/>
    </source>
</evidence>
<evidence type="ECO:0000313" key="1">
    <source>
        <dbReference type="EMBL" id="VFK27258.1"/>
    </source>
</evidence>
<dbReference type="AlphaFoldDB" id="A0A450XDA8"/>
<proteinExistence type="predicted"/>